<keyword evidence="3" id="KW-0031">Aminopeptidase</keyword>
<feature type="domain" description="Peptidase M28" evidence="2">
    <location>
        <begin position="213"/>
        <end position="414"/>
    </location>
</feature>
<keyword evidence="1" id="KW-0732">Signal</keyword>
<accession>A0ABR7MDT7</accession>
<organism evidence="3 4">
    <name type="scientific">Flavihumibacter stibioxidans</name>
    <dbReference type="NCBI Taxonomy" id="1834163"/>
    <lineage>
        <taxon>Bacteria</taxon>
        <taxon>Pseudomonadati</taxon>
        <taxon>Bacteroidota</taxon>
        <taxon>Chitinophagia</taxon>
        <taxon>Chitinophagales</taxon>
        <taxon>Chitinophagaceae</taxon>
        <taxon>Flavihumibacter</taxon>
    </lineage>
</organism>
<dbReference type="PANTHER" id="PTHR12147">
    <property type="entry name" value="METALLOPEPTIDASE M28 FAMILY MEMBER"/>
    <property type="match status" value="1"/>
</dbReference>
<keyword evidence="3" id="KW-0645">Protease</keyword>
<dbReference type="GO" id="GO:0004177">
    <property type="term" value="F:aminopeptidase activity"/>
    <property type="evidence" value="ECO:0007669"/>
    <property type="project" value="UniProtKB-KW"/>
</dbReference>
<protein>
    <submittedName>
        <fullName evidence="3">Aminopeptidase</fullName>
    </submittedName>
</protein>
<gene>
    <name evidence="3" type="ORF">BC349_19210</name>
</gene>
<dbReference type="Proteomes" id="UP000765802">
    <property type="component" value="Unassembled WGS sequence"/>
</dbReference>
<evidence type="ECO:0000313" key="4">
    <source>
        <dbReference type="Proteomes" id="UP000765802"/>
    </source>
</evidence>
<evidence type="ECO:0000259" key="2">
    <source>
        <dbReference type="Pfam" id="PF04389"/>
    </source>
</evidence>
<dbReference type="Gene3D" id="3.40.630.10">
    <property type="entry name" value="Zn peptidases"/>
    <property type="match status" value="1"/>
</dbReference>
<evidence type="ECO:0000256" key="1">
    <source>
        <dbReference type="SAM" id="SignalP"/>
    </source>
</evidence>
<dbReference type="InterPro" id="IPR007484">
    <property type="entry name" value="Peptidase_M28"/>
</dbReference>
<keyword evidence="4" id="KW-1185">Reference proteome</keyword>
<dbReference type="PANTHER" id="PTHR12147:SF26">
    <property type="entry name" value="PEPTIDASE M28 DOMAIN-CONTAINING PROTEIN"/>
    <property type="match status" value="1"/>
</dbReference>
<keyword evidence="3" id="KW-0378">Hydrolase</keyword>
<dbReference type="PROSITE" id="PS51257">
    <property type="entry name" value="PROKAR_LIPOPROTEIN"/>
    <property type="match status" value="1"/>
</dbReference>
<dbReference type="EMBL" id="MBUA01000032">
    <property type="protein sequence ID" value="MBC6493189.1"/>
    <property type="molecule type" value="Genomic_DNA"/>
</dbReference>
<feature type="chain" id="PRO_5047327161" evidence="1">
    <location>
        <begin position="25"/>
        <end position="436"/>
    </location>
</feature>
<sequence length="436" mass="47599">MRNIRSNALWALVIALGFSACKSAKPGAASGEPTIDIHEVSRIEKTLSADDMAGRKVFSPGIDKAAAFIAAEFEKAGLQRPDNGNGYLQTFSMLKPTQVSATAVIDGRDLPAGEFVVVTGQPTLSVTPESGYEIVSIEKGANIFQKANEHIGSGKNRLVMVDTSFSKNFPRLAFFKRQMMETATSTIFILGQDKPSAFRVDATHTIERSSLSNVVGILPGKSRKNEYVIFSGHYDHLGIGKPLNGDSIYNGANDDAAGTTAVIMLANYFKQLNNNERTIIFAAFTAEESGGYGATYFSRQFDPAQVMAMFNIEMIGTESKWGTNSAYITGYDKTNMGEILAKNLQGSGFTFHPDPYPDQQLFYRSDNATLARLGVPAHTISTSKMDSEKYYHTADDEFETLDMENMTRIIRAIAISSRTIVAGQDTPSRVNTSDLR</sequence>
<dbReference type="RefSeq" id="WP_187258509.1">
    <property type="nucleotide sequence ID" value="NZ_JBHULF010000009.1"/>
</dbReference>
<feature type="signal peptide" evidence="1">
    <location>
        <begin position="1"/>
        <end position="24"/>
    </location>
</feature>
<reference evidence="3 4" key="1">
    <citation type="submission" date="2016-07" db="EMBL/GenBank/DDBJ databases">
        <title>Genome analysis of Flavihumibacter stibioxidans YS-17.</title>
        <authorList>
            <person name="Shi K."/>
            <person name="Han Y."/>
            <person name="Wang G."/>
        </authorList>
    </citation>
    <scope>NUCLEOTIDE SEQUENCE [LARGE SCALE GENOMIC DNA]</scope>
    <source>
        <strain evidence="3 4">YS-17</strain>
    </source>
</reference>
<comment type="caution">
    <text evidence="3">The sequence shown here is derived from an EMBL/GenBank/DDBJ whole genome shotgun (WGS) entry which is preliminary data.</text>
</comment>
<dbReference type="InterPro" id="IPR045175">
    <property type="entry name" value="M28_fam"/>
</dbReference>
<evidence type="ECO:0000313" key="3">
    <source>
        <dbReference type="EMBL" id="MBC6493189.1"/>
    </source>
</evidence>
<dbReference type="Pfam" id="PF04389">
    <property type="entry name" value="Peptidase_M28"/>
    <property type="match status" value="1"/>
</dbReference>
<proteinExistence type="predicted"/>
<name>A0ABR7MDT7_9BACT</name>
<dbReference type="SUPFAM" id="SSF53187">
    <property type="entry name" value="Zn-dependent exopeptidases"/>
    <property type="match status" value="1"/>
</dbReference>